<name>A0A1S4A498_TOBAC</name>
<dbReference type="RefSeq" id="XP_016471435.1">
    <property type="nucleotide sequence ID" value="XM_016615949.1"/>
</dbReference>
<proteinExistence type="predicted"/>
<protein>
    <submittedName>
        <fullName evidence="2">Uncharacterized protein isoform X1</fullName>
    </submittedName>
</protein>
<dbReference type="PANTHER" id="PTHR31881:SF6">
    <property type="entry name" value="OS09G0494600 PROTEIN"/>
    <property type="match status" value="1"/>
</dbReference>
<accession>A0A1S4A498</accession>
<feature type="coiled-coil region" evidence="1">
    <location>
        <begin position="133"/>
        <end position="174"/>
    </location>
</feature>
<reference evidence="2" key="1">
    <citation type="submission" date="2025-08" db="UniProtKB">
        <authorList>
            <consortium name="RefSeq"/>
        </authorList>
    </citation>
    <scope>IDENTIFICATION</scope>
</reference>
<dbReference type="KEGG" id="nta:107793573"/>
<dbReference type="Pfam" id="PF03004">
    <property type="entry name" value="Transposase_24"/>
    <property type="match status" value="1"/>
</dbReference>
<evidence type="ECO:0000256" key="1">
    <source>
        <dbReference type="SAM" id="Coils"/>
    </source>
</evidence>
<organism evidence="2">
    <name type="scientific">Nicotiana tabacum</name>
    <name type="common">Common tobacco</name>
    <dbReference type="NCBI Taxonomy" id="4097"/>
    <lineage>
        <taxon>Eukaryota</taxon>
        <taxon>Viridiplantae</taxon>
        <taxon>Streptophyta</taxon>
        <taxon>Embryophyta</taxon>
        <taxon>Tracheophyta</taxon>
        <taxon>Spermatophyta</taxon>
        <taxon>Magnoliopsida</taxon>
        <taxon>eudicotyledons</taxon>
        <taxon>Gunneridae</taxon>
        <taxon>Pentapetalae</taxon>
        <taxon>asterids</taxon>
        <taxon>lamiids</taxon>
        <taxon>Solanales</taxon>
        <taxon>Solanaceae</taxon>
        <taxon>Nicotianoideae</taxon>
        <taxon>Nicotianeae</taxon>
        <taxon>Nicotiana</taxon>
    </lineage>
</organism>
<dbReference type="PANTHER" id="PTHR31881">
    <property type="match status" value="1"/>
</dbReference>
<dbReference type="AlphaFoldDB" id="A0A1S4A498"/>
<dbReference type="PaxDb" id="4097-A0A1S4A498"/>
<dbReference type="InterPro" id="IPR004252">
    <property type="entry name" value="Probable_transposase_24"/>
</dbReference>
<evidence type="ECO:0000313" key="2">
    <source>
        <dbReference type="RefSeq" id="XP_016471435.1"/>
    </source>
</evidence>
<gene>
    <name evidence="2" type="primary">LOC107793573</name>
</gene>
<sequence>MSKTNIENRKQLKNPHTVGKIFFAIVRNELEKEKNTSDPLSLREFFVATRSRKPGRSYNDSDEDTTSKLAEMEKIEAQQSEDGSNFVNAFAAVMGPEHSGRLRLYERGVTRTSLKGKMGHFEPSSHATNNPVQQMEERMVRMFEEQKEQFEKQKEEFEKQKEQYEEQKRMMRQEILGDIVVQFQRSGLPIDPTILATLCGRSSGEASSAQQDQKAIFW</sequence>
<keyword evidence="1" id="KW-0175">Coiled coil</keyword>
<dbReference type="STRING" id="4097.A0A1S4A498"/>
<dbReference type="OrthoDB" id="1304697at2759"/>